<feature type="transmembrane region" description="Helical" evidence="1">
    <location>
        <begin position="6"/>
        <end position="23"/>
    </location>
</feature>
<dbReference type="AlphaFoldDB" id="A0A1Y0IPC0"/>
<reference evidence="3" key="1">
    <citation type="submission" date="2017-05" db="EMBL/GenBank/DDBJ databases">
        <authorList>
            <person name="Sung H."/>
        </authorList>
    </citation>
    <scope>NUCLEOTIDE SEQUENCE [LARGE SCALE GENOMIC DNA]</scope>
    <source>
        <strain evidence="3">AR23208</strain>
    </source>
</reference>
<dbReference type="OrthoDB" id="2627420at2"/>
<keyword evidence="1" id="KW-1133">Transmembrane helix</keyword>
<name>A0A1Y0IPC0_9BACL</name>
<keyword evidence="1" id="KW-0472">Membrane</keyword>
<proteinExistence type="predicted"/>
<organism evidence="2 3">
    <name type="scientific">Tumebacillus avium</name>
    <dbReference type="NCBI Taxonomy" id="1903704"/>
    <lineage>
        <taxon>Bacteria</taxon>
        <taxon>Bacillati</taxon>
        <taxon>Bacillota</taxon>
        <taxon>Bacilli</taxon>
        <taxon>Bacillales</taxon>
        <taxon>Alicyclobacillaceae</taxon>
        <taxon>Tumebacillus</taxon>
    </lineage>
</organism>
<dbReference type="EMBL" id="CP021434">
    <property type="protein sequence ID" value="ARU62140.1"/>
    <property type="molecule type" value="Genomic_DNA"/>
</dbReference>
<keyword evidence="1" id="KW-0812">Transmembrane</keyword>
<evidence type="ECO:0000313" key="3">
    <source>
        <dbReference type="Proteomes" id="UP000195437"/>
    </source>
</evidence>
<feature type="transmembrane region" description="Helical" evidence="1">
    <location>
        <begin position="65"/>
        <end position="88"/>
    </location>
</feature>
<sequence length="160" mass="18629">MVHVIYPILCLAVLVLFLKRRPYLAPVEVVAVYLFSTILYMVTVAAVSITMFLPELLKTSTEYRLMPYIVLNRMLVYPLLLTLFVNWVQGKRSWTVRAGLYVLWVGVLTGIAWLNDYFAILLYIKWTTFDSLIMWAVMLLVPVGFAKWFQSLRRKDLAEV</sequence>
<feature type="transmembrane region" description="Helical" evidence="1">
    <location>
        <begin position="30"/>
        <end position="53"/>
    </location>
</feature>
<dbReference type="Proteomes" id="UP000195437">
    <property type="component" value="Chromosome"/>
</dbReference>
<feature type="transmembrane region" description="Helical" evidence="1">
    <location>
        <begin position="132"/>
        <end position="149"/>
    </location>
</feature>
<evidence type="ECO:0000256" key="1">
    <source>
        <dbReference type="SAM" id="Phobius"/>
    </source>
</evidence>
<accession>A0A1Y0IPC0</accession>
<dbReference type="KEGG" id="tum:CBW65_14880"/>
<feature type="transmembrane region" description="Helical" evidence="1">
    <location>
        <begin position="100"/>
        <end position="126"/>
    </location>
</feature>
<keyword evidence="3" id="KW-1185">Reference proteome</keyword>
<dbReference type="RefSeq" id="WP_087457502.1">
    <property type="nucleotide sequence ID" value="NZ_CP021434.1"/>
</dbReference>
<gene>
    <name evidence="2" type="ORF">CBW65_14880</name>
</gene>
<protein>
    <submittedName>
        <fullName evidence="2">Uncharacterized protein</fullName>
    </submittedName>
</protein>
<evidence type="ECO:0000313" key="2">
    <source>
        <dbReference type="EMBL" id="ARU62140.1"/>
    </source>
</evidence>